<keyword evidence="2" id="KW-0548">Nucleotidyltransferase</keyword>
<dbReference type="EMBL" id="JAUCMX010000003">
    <property type="protein sequence ID" value="KAK3550707.1"/>
    <property type="molecule type" value="Genomic_DNA"/>
</dbReference>
<dbReference type="Proteomes" id="UP001274896">
    <property type="component" value="Unassembled WGS sequence"/>
</dbReference>
<evidence type="ECO:0000256" key="4">
    <source>
        <dbReference type="ARBA" id="ARBA00022759"/>
    </source>
</evidence>
<dbReference type="AlphaFoldDB" id="A0AAE0RE93"/>
<keyword evidence="9" id="KW-1185">Reference proteome</keyword>
<evidence type="ECO:0000256" key="2">
    <source>
        <dbReference type="ARBA" id="ARBA00022695"/>
    </source>
</evidence>
<evidence type="ECO:0000256" key="6">
    <source>
        <dbReference type="ARBA" id="ARBA00022918"/>
    </source>
</evidence>
<proteinExistence type="predicted"/>
<name>A0AAE0RE93_9TELE</name>
<reference evidence="8" key="1">
    <citation type="submission" date="2023-06" db="EMBL/GenBank/DDBJ databases">
        <title>Male Hemibagrus guttatus genome.</title>
        <authorList>
            <person name="Bian C."/>
        </authorList>
    </citation>
    <scope>NUCLEOTIDE SEQUENCE</scope>
    <source>
        <strain evidence="8">Male_cb2023</strain>
        <tissue evidence="8">Muscle</tissue>
    </source>
</reference>
<dbReference type="PANTHER" id="PTHR34072">
    <property type="entry name" value="ENZYMATIC POLYPROTEIN-RELATED"/>
    <property type="match status" value="1"/>
</dbReference>
<gene>
    <name evidence="8" type="ORF">QTP70_003967</name>
</gene>
<evidence type="ECO:0000256" key="3">
    <source>
        <dbReference type="ARBA" id="ARBA00022722"/>
    </source>
</evidence>
<dbReference type="PANTHER" id="PTHR34072:SF42">
    <property type="entry name" value="INTEGRASE CATALYTIC DOMAIN-CONTAINING PROTEIN"/>
    <property type="match status" value="1"/>
</dbReference>
<dbReference type="SUPFAM" id="SSF56672">
    <property type="entry name" value="DNA/RNA polymerases"/>
    <property type="match status" value="1"/>
</dbReference>
<accession>A0AAE0RE93</accession>
<dbReference type="InterPro" id="IPR041373">
    <property type="entry name" value="RT_RNaseH"/>
</dbReference>
<keyword evidence="5" id="KW-0378">Hydrolase</keyword>
<keyword evidence="3" id="KW-0540">Nuclease</keyword>
<dbReference type="GO" id="GO:0004519">
    <property type="term" value="F:endonuclease activity"/>
    <property type="evidence" value="ECO:0007669"/>
    <property type="project" value="UniProtKB-KW"/>
</dbReference>
<evidence type="ECO:0000259" key="7">
    <source>
        <dbReference type="Pfam" id="PF17917"/>
    </source>
</evidence>
<evidence type="ECO:0000256" key="1">
    <source>
        <dbReference type="ARBA" id="ARBA00022679"/>
    </source>
</evidence>
<keyword evidence="1" id="KW-0808">Transferase</keyword>
<dbReference type="GO" id="GO:0016787">
    <property type="term" value="F:hydrolase activity"/>
    <property type="evidence" value="ECO:0007669"/>
    <property type="project" value="UniProtKB-KW"/>
</dbReference>
<sequence>MVPLLKKAHVQVHLKFANEHLNDLEENWVKVLWSYETLASTQLTMFGGEGMLPMTPGTPSPGRALDWASAVWDSDPQIKTSANYFAEQIRDVFEYLAGGKDVSVQLLELLQGSDSAADYTIKFHTFAAQSGKLTAAEANYDVGNHELLSNKVALEEWCHWLEGARHLFLVLTDHRNLKYLRGAKRLNPSQACWALFFMWFQFSVTYPPGSKNSSPAGVLKSSPSPRLHSAILTHPSPHSVELGG</sequence>
<dbReference type="GO" id="GO:0003964">
    <property type="term" value="F:RNA-directed DNA polymerase activity"/>
    <property type="evidence" value="ECO:0007669"/>
    <property type="project" value="UniProtKB-KW"/>
</dbReference>
<protein>
    <recommendedName>
        <fullName evidence="7">Reverse transcriptase RNase H-like domain-containing protein</fullName>
    </recommendedName>
</protein>
<keyword evidence="4" id="KW-0255">Endonuclease</keyword>
<keyword evidence="6" id="KW-0695">RNA-directed DNA polymerase</keyword>
<feature type="domain" description="Reverse transcriptase RNase H-like" evidence="7">
    <location>
        <begin position="124"/>
        <end position="198"/>
    </location>
</feature>
<comment type="caution">
    <text evidence="8">The sequence shown here is derived from an EMBL/GenBank/DDBJ whole genome shotgun (WGS) entry which is preliminary data.</text>
</comment>
<dbReference type="InterPro" id="IPR043502">
    <property type="entry name" value="DNA/RNA_pol_sf"/>
</dbReference>
<evidence type="ECO:0000313" key="9">
    <source>
        <dbReference type="Proteomes" id="UP001274896"/>
    </source>
</evidence>
<dbReference type="Pfam" id="PF17917">
    <property type="entry name" value="RT_RNaseH"/>
    <property type="match status" value="1"/>
</dbReference>
<evidence type="ECO:0000313" key="8">
    <source>
        <dbReference type="EMBL" id="KAK3550707.1"/>
    </source>
</evidence>
<organism evidence="8 9">
    <name type="scientific">Hemibagrus guttatus</name>
    <dbReference type="NCBI Taxonomy" id="175788"/>
    <lineage>
        <taxon>Eukaryota</taxon>
        <taxon>Metazoa</taxon>
        <taxon>Chordata</taxon>
        <taxon>Craniata</taxon>
        <taxon>Vertebrata</taxon>
        <taxon>Euteleostomi</taxon>
        <taxon>Actinopterygii</taxon>
        <taxon>Neopterygii</taxon>
        <taxon>Teleostei</taxon>
        <taxon>Ostariophysi</taxon>
        <taxon>Siluriformes</taxon>
        <taxon>Bagridae</taxon>
        <taxon>Hemibagrus</taxon>
    </lineage>
</organism>
<evidence type="ECO:0000256" key="5">
    <source>
        <dbReference type="ARBA" id="ARBA00022801"/>
    </source>
</evidence>